<evidence type="ECO:0000313" key="3">
    <source>
        <dbReference type="Proteomes" id="UP001491349"/>
    </source>
</evidence>
<evidence type="ECO:0000256" key="1">
    <source>
        <dbReference type="SAM" id="Phobius"/>
    </source>
</evidence>
<accession>A0ABU9E5F4</accession>
<keyword evidence="3" id="KW-1185">Reference proteome</keyword>
<name>A0ABU9E5F4_9FLAO</name>
<evidence type="ECO:0000313" key="2">
    <source>
        <dbReference type="EMBL" id="MEK8181132.1"/>
    </source>
</evidence>
<proteinExistence type="predicted"/>
<keyword evidence="1" id="KW-0472">Membrane</keyword>
<organism evidence="2 3">
    <name type="scientific">Flavobacterium buctense</name>
    <dbReference type="NCBI Taxonomy" id="1648146"/>
    <lineage>
        <taxon>Bacteria</taxon>
        <taxon>Pseudomonadati</taxon>
        <taxon>Bacteroidota</taxon>
        <taxon>Flavobacteriia</taxon>
        <taxon>Flavobacteriales</taxon>
        <taxon>Flavobacteriaceae</taxon>
        <taxon>Flavobacterium</taxon>
    </lineage>
</organism>
<feature type="transmembrane region" description="Helical" evidence="1">
    <location>
        <begin position="77"/>
        <end position="102"/>
    </location>
</feature>
<keyword evidence="1" id="KW-1133">Transmembrane helix</keyword>
<keyword evidence="1" id="KW-0812">Transmembrane</keyword>
<comment type="caution">
    <text evidence="2">The sequence shown here is derived from an EMBL/GenBank/DDBJ whole genome shotgun (WGS) entry which is preliminary data.</text>
</comment>
<sequence length="110" mass="12672">MMHKNTVSVVSYLTIIGWMIAYMEFRKGAKSSLVKFHLEQSFGLAILVILTNIVMAIPIYFDSFFILLLIINNMGLVILWIAGLISAYYGVRLPLPIIGFYFKDKFRFIQ</sequence>
<reference evidence="2 3" key="1">
    <citation type="submission" date="2024-04" db="EMBL/GenBank/DDBJ databases">
        <title>draft genome sequnece of Flavobacterium buctense JCM 30750.</title>
        <authorList>
            <person name="Kim D.-U."/>
        </authorList>
    </citation>
    <scope>NUCLEOTIDE SEQUENCE [LARGE SCALE GENOMIC DNA]</scope>
    <source>
        <strain evidence="2 3">JCM 30750</strain>
    </source>
</reference>
<feature type="transmembrane region" description="Helical" evidence="1">
    <location>
        <begin position="44"/>
        <end position="71"/>
    </location>
</feature>
<protein>
    <submittedName>
        <fullName evidence="2">DUF4870 domain-containing protein</fullName>
    </submittedName>
</protein>
<dbReference type="EMBL" id="JBBPCB010000009">
    <property type="protein sequence ID" value="MEK8181132.1"/>
    <property type="molecule type" value="Genomic_DNA"/>
</dbReference>
<gene>
    <name evidence="2" type="ORF">WMW71_12340</name>
</gene>
<dbReference type="Proteomes" id="UP001491349">
    <property type="component" value="Unassembled WGS sequence"/>
</dbReference>
<feature type="transmembrane region" description="Helical" evidence="1">
    <location>
        <begin position="6"/>
        <end position="23"/>
    </location>
</feature>
<dbReference type="RefSeq" id="WP_187661133.1">
    <property type="nucleotide sequence ID" value="NZ_JACTAB010000009.1"/>
</dbReference>